<dbReference type="RefSeq" id="WP_077551859.1">
    <property type="nucleotide sequence ID" value="NZ_MLHO01000084.1"/>
</dbReference>
<protein>
    <submittedName>
        <fullName evidence="1">Uncharacterized protein</fullName>
    </submittedName>
</protein>
<dbReference type="STRING" id="1908266.BKK55_11895"/>
<dbReference type="AlphaFoldDB" id="A0A1V3JAD0"/>
<dbReference type="OrthoDB" id="9989506at2"/>
<proteinExistence type="predicted"/>
<name>A0A1V3JAD0_9PAST</name>
<evidence type="ECO:0000313" key="2">
    <source>
        <dbReference type="Proteomes" id="UP000188541"/>
    </source>
</evidence>
<keyword evidence="2" id="KW-1185">Reference proteome</keyword>
<comment type="caution">
    <text evidence="1">The sequence shown here is derived from an EMBL/GenBank/DDBJ whole genome shotgun (WGS) entry which is preliminary data.</text>
</comment>
<accession>A0A1V3JAD0</accession>
<dbReference type="EMBL" id="MLHO01000084">
    <property type="protein sequence ID" value="OOF52780.1"/>
    <property type="molecule type" value="Genomic_DNA"/>
</dbReference>
<sequence>MSSLSTSMASAISAMLPFSFDTSKENDEKVIKAKMLESQLRLQSVNQMLVLLLNVVESDPSFWLQVNNIAMLKAHFSENKAYIDEIKHHFTGESKTVALLDNMKETILKLECLMPQESDFNFDLARMEERINERFFECPSDLKDVDEFRNWLQVVANEH</sequence>
<dbReference type="Proteomes" id="UP000188541">
    <property type="component" value="Unassembled WGS sequence"/>
</dbReference>
<organism evidence="1 2">
    <name type="scientific">Rodentibacter genomosp. 2</name>
    <dbReference type="NCBI Taxonomy" id="1908266"/>
    <lineage>
        <taxon>Bacteria</taxon>
        <taxon>Pseudomonadati</taxon>
        <taxon>Pseudomonadota</taxon>
        <taxon>Gammaproteobacteria</taxon>
        <taxon>Pasteurellales</taxon>
        <taxon>Pasteurellaceae</taxon>
        <taxon>Rodentibacter</taxon>
    </lineage>
</organism>
<reference evidence="1 2" key="1">
    <citation type="submission" date="2016-10" db="EMBL/GenBank/DDBJ databases">
        <title>Rodentibacter gen. nov. and new species.</title>
        <authorList>
            <person name="Christensen H."/>
        </authorList>
    </citation>
    <scope>NUCLEOTIDE SEQUENCE [LARGE SCALE GENOMIC DNA]</scope>
    <source>
        <strain evidence="1 2">1996246016</strain>
    </source>
</reference>
<gene>
    <name evidence="1" type="ORF">BKK55_11895</name>
</gene>
<evidence type="ECO:0000313" key="1">
    <source>
        <dbReference type="EMBL" id="OOF52780.1"/>
    </source>
</evidence>